<keyword evidence="3" id="KW-1185">Reference proteome</keyword>
<reference evidence="2" key="1">
    <citation type="journal article" date="2020" name="Fungal Divers.">
        <title>Resolving the Mortierellaceae phylogeny through synthesis of multi-gene phylogenetics and phylogenomics.</title>
        <authorList>
            <person name="Vandepol N."/>
            <person name="Liber J."/>
            <person name="Desiro A."/>
            <person name="Na H."/>
            <person name="Kennedy M."/>
            <person name="Barry K."/>
            <person name="Grigoriev I.V."/>
            <person name="Miller A.N."/>
            <person name="O'Donnell K."/>
            <person name="Stajich J.E."/>
            <person name="Bonito G."/>
        </authorList>
    </citation>
    <scope>NUCLEOTIDE SEQUENCE</scope>
    <source>
        <strain evidence="2">NVP60</strain>
    </source>
</reference>
<feature type="chain" id="PRO_5040161239" evidence="1">
    <location>
        <begin position="19"/>
        <end position="246"/>
    </location>
</feature>
<comment type="caution">
    <text evidence="2">The sequence shown here is derived from an EMBL/GenBank/DDBJ whole genome shotgun (WGS) entry which is preliminary data.</text>
</comment>
<dbReference type="AlphaFoldDB" id="A0A9P6QVR3"/>
<proteinExistence type="predicted"/>
<evidence type="ECO:0000256" key="1">
    <source>
        <dbReference type="SAM" id="SignalP"/>
    </source>
</evidence>
<feature type="non-terminal residue" evidence="2">
    <location>
        <position position="246"/>
    </location>
</feature>
<accession>A0A9P6QVR3</accession>
<dbReference type="EMBL" id="JAAAIN010001591">
    <property type="protein sequence ID" value="KAG0301724.1"/>
    <property type="molecule type" value="Genomic_DNA"/>
</dbReference>
<protein>
    <submittedName>
        <fullName evidence="2">Uncharacterized protein</fullName>
    </submittedName>
</protein>
<sequence>MQFKSLVLATLLIGLAFAAEPQEVLAAEPQDVLAAEPQVVLATEPEAAPAAIPQAASTADGQVAADGIIGSIIWPVGFTDQCNALYKISQDLDKQLALAKAKNKWSCTADQNMLFKPTIIAALLIGLSLAAPHPDLAAESQDAVVVVAEPQDAVVVVAEPQAIIATEPQASTDLGPQAFDPSDLSIIGDVAWPAAFYRQCNTLAAITASFDKQLDRAYAKGYSCTPAQAAAIAKTSTCPPFNILLT</sequence>
<evidence type="ECO:0000313" key="2">
    <source>
        <dbReference type="EMBL" id="KAG0301724.1"/>
    </source>
</evidence>
<gene>
    <name evidence="2" type="ORF">BGZ97_002649</name>
</gene>
<dbReference type="OrthoDB" id="2405250at2759"/>
<keyword evidence="1" id="KW-0732">Signal</keyword>
<evidence type="ECO:0000313" key="3">
    <source>
        <dbReference type="Proteomes" id="UP000823405"/>
    </source>
</evidence>
<dbReference type="Proteomes" id="UP000823405">
    <property type="component" value="Unassembled WGS sequence"/>
</dbReference>
<name>A0A9P6QVR3_9FUNG</name>
<organism evidence="2 3">
    <name type="scientific">Linnemannia gamsii</name>
    <dbReference type="NCBI Taxonomy" id="64522"/>
    <lineage>
        <taxon>Eukaryota</taxon>
        <taxon>Fungi</taxon>
        <taxon>Fungi incertae sedis</taxon>
        <taxon>Mucoromycota</taxon>
        <taxon>Mortierellomycotina</taxon>
        <taxon>Mortierellomycetes</taxon>
        <taxon>Mortierellales</taxon>
        <taxon>Mortierellaceae</taxon>
        <taxon>Linnemannia</taxon>
    </lineage>
</organism>
<feature type="signal peptide" evidence="1">
    <location>
        <begin position="1"/>
        <end position="18"/>
    </location>
</feature>